<keyword evidence="8 10" id="KW-0320">Glycogen biosynthesis</keyword>
<dbReference type="NCBIfam" id="TIGR01515">
    <property type="entry name" value="branching_enzym"/>
    <property type="match status" value="1"/>
</dbReference>
<evidence type="ECO:0000256" key="7">
    <source>
        <dbReference type="ARBA" id="ARBA00022679"/>
    </source>
</evidence>
<dbReference type="InterPro" id="IPR044143">
    <property type="entry name" value="GlgB_N_E_set_prok"/>
</dbReference>
<dbReference type="PANTHER" id="PTHR43651:SF3">
    <property type="entry name" value="1,4-ALPHA-GLUCAN-BRANCHING ENZYME"/>
    <property type="match status" value="1"/>
</dbReference>
<dbReference type="Pfam" id="PF02806">
    <property type="entry name" value="Alpha-amylase_C"/>
    <property type="match status" value="1"/>
</dbReference>
<feature type="domain" description="Glycosyl hydrolase family 13 catalytic" evidence="12">
    <location>
        <begin position="158"/>
        <end position="509"/>
    </location>
</feature>
<accession>A0A917W0K1</accession>
<dbReference type="FunFam" id="2.60.40.10:FF:000169">
    <property type="entry name" value="1,4-alpha-glucan branching enzyme GlgB"/>
    <property type="match status" value="1"/>
</dbReference>
<evidence type="ECO:0000313" key="13">
    <source>
        <dbReference type="EMBL" id="GGL47312.1"/>
    </source>
</evidence>
<comment type="function">
    <text evidence="2 10">Catalyzes the formation of the alpha-1,6-glucosidic linkages in glycogen by scission of a 1,4-alpha-linked oligosaccharide from growing alpha-1,4-glucan chains and the subsequent attachment of the oligosaccharide to the alpha-1,6 position.</text>
</comment>
<keyword evidence="5 10" id="KW-0321">Glycogen metabolism</keyword>
<dbReference type="AlphaFoldDB" id="A0A917W0K1"/>
<evidence type="ECO:0000256" key="2">
    <source>
        <dbReference type="ARBA" id="ARBA00002953"/>
    </source>
</evidence>
<keyword evidence="6 10" id="KW-0328">Glycosyltransferase</keyword>
<dbReference type="InterPro" id="IPR037439">
    <property type="entry name" value="Branching_enzy"/>
</dbReference>
<evidence type="ECO:0000256" key="6">
    <source>
        <dbReference type="ARBA" id="ARBA00022676"/>
    </source>
</evidence>
<dbReference type="InterPro" id="IPR006048">
    <property type="entry name" value="A-amylase/branching_C"/>
</dbReference>
<gene>
    <name evidence="10 13" type="primary">glgB</name>
    <name evidence="13" type="ORF">GCM10007968_09240</name>
</gene>
<dbReference type="SUPFAM" id="SSF51011">
    <property type="entry name" value="Glycosyl hydrolase domain"/>
    <property type="match status" value="1"/>
</dbReference>
<dbReference type="NCBIfam" id="NF003811">
    <property type="entry name" value="PRK05402.1"/>
    <property type="match status" value="1"/>
</dbReference>
<evidence type="ECO:0000256" key="10">
    <source>
        <dbReference type="HAMAP-Rule" id="MF_00685"/>
    </source>
</evidence>
<dbReference type="GO" id="GO:0004553">
    <property type="term" value="F:hydrolase activity, hydrolyzing O-glycosyl compounds"/>
    <property type="evidence" value="ECO:0007669"/>
    <property type="project" value="InterPro"/>
</dbReference>
<feature type="active site" description="Nucleophile" evidence="10 11">
    <location>
        <position position="315"/>
    </location>
</feature>
<protein>
    <recommendedName>
        <fullName evidence="10">1,4-alpha-glucan branching enzyme GlgB</fullName>
        <ecNumber evidence="10">2.4.1.18</ecNumber>
    </recommendedName>
    <alternativeName>
        <fullName evidence="10">1,4-alpha-D-glucan:1,4-alpha-D-glucan 6-glucosyl-transferase</fullName>
    </alternativeName>
    <alternativeName>
        <fullName evidence="10">Alpha-(1-&gt;4)-glucan branching enzyme</fullName>
    </alternativeName>
    <alternativeName>
        <fullName evidence="10">Glycogen branching enzyme</fullName>
        <shortName evidence="10">BE</shortName>
    </alternativeName>
</protein>
<dbReference type="SUPFAM" id="SSF51445">
    <property type="entry name" value="(Trans)glycosidases"/>
    <property type="match status" value="1"/>
</dbReference>
<dbReference type="HAMAP" id="MF_00685">
    <property type="entry name" value="GlgB"/>
    <property type="match status" value="1"/>
</dbReference>
<keyword evidence="14" id="KW-1185">Reference proteome</keyword>
<organism evidence="13 14">
    <name type="scientific">Sporolactobacillus putidus</name>
    <dbReference type="NCBI Taxonomy" id="492735"/>
    <lineage>
        <taxon>Bacteria</taxon>
        <taxon>Bacillati</taxon>
        <taxon>Bacillota</taxon>
        <taxon>Bacilli</taxon>
        <taxon>Bacillales</taxon>
        <taxon>Sporolactobacillaceae</taxon>
        <taxon>Sporolactobacillus</taxon>
    </lineage>
</organism>
<dbReference type="SUPFAM" id="SSF81296">
    <property type="entry name" value="E set domains"/>
    <property type="match status" value="1"/>
</dbReference>
<sequence length="647" mass="75787">MITIENVPQHYPSDIDLYLFHEGTLYEGYKMFGAHFERSEDREGFRFTVWAPNAGKVSVVGDFNNWEAGKNPLARVSKSGVWTAFIKDIREGERYKYAIQTPEGSIILKADPYAFYAETRPSTASLTCRLDGYEWQDSKWIRKRDKEDIYHRPMLVYECHLGSWKKKEDGRLLTYRELADELIPYIRENGFTHIELMPIMEHPYDRSWGYQITGYYAPTSRFGTPKDFMYFVDTCHEHDISVILDWTPAHFCRDTHGLGRFDGTPLYEPTDPKLTDRPQWGTYNFDFSKNEVISFLISNARFWMDVYHVEGFRIDAVSSMIYLNHNNDLPFELKNKNGGDENLEAIAFLKKLNTAVFSKFPKALMMAEEATDYPLVSSPVEDGGLGFNYKWNMGWVHDILRYMKLDPSERRNHHQLITFSMLYAFSENFVLPFSHDELVYGKRSLLNKMPGDEWQRFANLRVLYGYFMTHPGKKLLFMGSEFAQFDEWKDLEQLDWNLFGFKTHRSFLHYSSELNHFYQNTSCLWRLDHEGEGFEWIDPNDAQQSIISFIRKGKRKGDYCVIVCNFTPAVYHHFRIGMPAEGNYLEMLNSDAKEFGGSGQLNRKPVQSVPEPYHNQKFSMEITVPPLGITIFMKETKKRSAVVRHIK</sequence>
<evidence type="ECO:0000259" key="12">
    <source>
        <dbReference type="SMART" id="SM00642"/>
    </source>
</evidence>
<dbReference type="EC" id="2.4.1.18" evidence="10"/>
<proteinExistence type="inferred from homology"/>
<comment type="caution">
    <text evidence="13">The sequence shown here is derived from an EMBL/GenBank/DDBJ whole genome shotgun (WGS) entry which is preliminary data.</text>
</comment>
<evidence type="ECO:0000256" key="5">
    <source>
        <dbReference type="ARBA" id="ARBA00022600"/>
    </source>
</evidence>
<evidence type="ECO:0000256" key="1">
    <source>
        <dbReference type="ARBA" id="ARBA00000826"/>
    </source>
</evidence>
<dbReference type="InterPro" id="IPR017853">
    <property type="entry name" value="GH"/>
</dbReference>
<keyword evidence="7 10" id="KW-0808">Transferase</keyword>
<dbReference type="PANTHER" id="PTHR43651">
    <property type="entry name" value="1,4-ALPHA-GLUCAN-BRANCHING ENZYME"/>
    <property type="match status" value="1"/>
</dbReference>
<comment type="similarity">
    <text evidence="4 10">Belongs to the glycosyl hydrolase 13 family. GlgB subfamily.</text>
</comment>
<dbReference type="GO" id="GO:0005978">
    <property type="term" value="P:glycogen biosynthetic process"/>
    <property type="evidence" value="ECO:0007669"/>
    <property type="project" value="UniProtKB-UniRule"/>
</dbReference>
<dbReference type="CDD" id="cd02855">
    <property type="entry name" value="E_set_GBE_prok_N"/>
    <property type="match status" value="1"/>
</dbReference>
<dbReference type="Pfam" id="PF00128">
    <property type="entry name" value="Alpha-amylase"/>
    <property type="match status" value="1"/>
</dbReference>
<feature type="active site" description="Proton donor" evidence="10 11">
    <location>
        <position position="368"/>
    </location>
</feature>
<dbReference type="EMBL" id="BMOK01000003">
    <property type="protein sequence ID" value="GGL47312.1"/>
    <property type="molecule type" value="Genomic_DNA"/>
</dbReference>
<evidence type="ECO:0000256" key="8">
    <source>
        <dbReference type="ARBA" id="ARBA00023056"/>
    </source>
</evidence>
<dbReference type="RefSeq" id="WP_188801915.1">
    <property type="nucleotide sequence ID" value="NZ_BMOK01000003.1"/>
</dbReference>
<dbReference type="PIRSF" id="PIRSF000463">
    <property type="entry name" value="GlgB"/>
    <property type="match status" value="1"/>
</dbReference>
<comment type="catalytic activity">
    <reaction evidence="1 10">
        <text>Transfers a segment of a (1-&gt;4)-alpha-D-glucan chain to a primary hydroxy group in a similar glucan chain.</text>
        <dbReference type="EC" id="2.4.1.18"/>
    </reaction>
</comment>
<dbReference type="Gene3D" id="2.60.40.10">
    <property type="entry name" value="Immunoglobulins"/>
    <property type="match status" value="1"/>
</dbReference>
<comment type="subunit">
    <text evidence="10">Monomer.</text>
</comment>
<name>A0A917W0K1_9BACL</name>
<dbReference type="InterPro" id="IPR006407">
    <property type="entry name" value="GlgB"/>
</dbReference>
<reference evidence="13" key="1">
    <citation type="journal article" date="2014" name="Int. J. Syst. Evol. Microbiol.">
        <title>Complete genome sequence of Corynebacterium casei LMG S-19264T (=DSM 44701T), isolated from a smear-ripened cheese.</title>
        <authorList>
            <consortium name="US DOE Joint Genome Institute (JGI-PGF)"/>
            <person name="Walter F."/>
            <person name="Albersmeier A."/>
            <person name="Kalinowski J."/>
            <person name="Ruckert C."/>
        </authorList>
    </citation>
    <scope>NUCLEOTIDE SEQUENCE</scope>
    <source>
        <strain evidence="13">JCM 15325</strain>
    </source>
</reference>
<dbReference type="InterPro" id="IPR013783">
    <property type="entry name" value="Ig-like_fold"/>
</dbReference>
<dbReference type="Proteomes" id="UP000654670">
    <property type="component" value="Unassembled WGS sequence"/>
</dbReference>
<dbReference type="SMART" id="SM00642">
    <property type="entry name" value="Aamy"/>
    <property type="match status" value="1"/>
</dbReference>
<dbReference type="GO" id="GO:0005829">
    <property type="term" value="C:cytosol"/>
    <property type="evidence" value="ECO:0007669"/>
    <property type="project" value="TreeGrafter"/>
</dbReference>
<dbReference type="InterPro" id="IPR004193">
    <property type="entry name" value="Glyco_hydro_13_N"/>
</dbReference>
<comment type="pathway">
    <text evidence="3 10">Glycan biosynthesis; glycogen biosynthesis.</text>
</comment>
<dbReference type="Gene3D" id="3.20.20.80">
    <property type="entry name" value="Glycosidases"/>
    <property type="match status" value="1"/>
</dbReference>
<dbReference type="CDD" id="cd11322">
    <property type="entry name" value="AmyAc_Glg_BE"/>
    <property type="match status" value="1"/>
</dbReference>
<keyword evidence="9 10" id="KW-0119">Carbohydrate metabolism</keyword>
<dbReference type="NCBIfam" id="NF008967">
    <property type="entry name" value="PRK12313.1"/>
    <property type="match status" value="1"/>
</dbReference>
<reference evidence="13" key="2">
    <citation type="submission" date="2020-09" db="EMBL/GenBank/DDBJ databases">
        <authorList>
            <person name="Sun Q."/>
            <person name="Ohkuma M."/>
        </authorList>
    </citation>
    <scope>NUCLEOTIDE SEQUENCE</scope>
    <source>
        <strain evidence="13">JCM 15325</strain>
    </source>
</reference>
<dbReference type="InterPro" id="IPR013780">
    <property type="entry name" value="Glyco_hydro_b"/>
</dbReference>
<dbReference type="FunFam" id="2.60.40.1180:FF:000002">
    <property type="entry name" value="1,4-alpha-glucan branching enzyme GlgB"/>
    <property type="match status" value="1"/>
</dbReference>
<evidence type="ECO:0000313" key="14">
    <source>
        <dbReference type="Proteomes" id="UP000654670"/>
    </source>
</evidence>
<evidence type="ECO:0000256" key="3">
    <source>
        <dbReference type="ARBA" id="ARBA00004964"/>
    </source>
</evidence>
<dbReference type="GO" id="GO:0043169">
    <property type="term" value="F:cation binding"/>
    <property type="evidence" value="ECO:0007669"/>
    <property type="project" value="InterPro"/>
</dbReference>
<dbReference type="Pfam" id="PF02922">
    <property type="entry name" value="CBM_48"/>
    <property type="match status" value="1"/>
</dbReference>
<dbReference type="InterPro" id="IPR014756">
    <property type="entry name" value="Ig_E-set"/>
</dbReference>
<dbReference type="FunFam" id="3.20.20.80:FF:000003">
    <property type="entry name" value="1,4-alpha-glucan branching enzyme GlgB"/>
    <property type="match status" value="1"/>
</dbReference>
<evidence type="ECO:0000256" key="9">
    <source>
        <dbReference type="ARBA" id="ARBA00023277"/>
    </source>
</evidence>
<evidence type="ECO:0000256" key="4">
    <source>
        <dbReference type="ARBA" id="ARBA00009000"/>
    </source>
</evidence>
<evidence type="ECO:0000256" key="11">
    <source>
        <dbReference type="PIRSR" id="PIRSR000463-1"/>
    </source>
</evidence>
<dbReference type="GO" id="GO:0003844">
    <property type="term" value="F:1,4-alpha-glucan branching enzyme activity"/>
    <property type="evidence" value="ECO:0007669"/>
    <property type="project" value="UniProtKB-UniRule"/>
</dbReference>
<dbReference type="InterPro" id="IPR006047">
    <property type="entry name" value="GH13_cat_dom"/>
</dbReference>
<dbReference type="Gene3D" id="2.60.40.1180">
    <property type="entry name" value="Golgi alpha-mannosidase II"/>
    <property type="match status" value="1"/>
</dbReference>